<sequence>LRERRAVLDGLGARLESASYEAVLGRGYALVRDAAGHAVGSAAGLRVGERLELVFADGARDVQVLGKTAQGELGL</sequence>
<dbReference type="Proteomes" id="UP000565205">
    <property type="component" value="Unassembled WGS sequence"/>
</dbReference>
<protein>
    <submittedName>
        <fullName evidence="2">Exodeoxyribonuclease VII large subunit</fullName>
    </submittedName>
</protein>
<evidence type="ECO:0000313" key="3">
    <source>
        <dbReference type="Proteomes" id="UP000565205"/>
    </source>
</evidence>
<dbReference type="AlphaFoldDB" id="A0A850NQI6"/>
<proteinExistence type="predicted"/>
<gene>
    <name evidence="2" type="ORF">HUK83_15705</name>
</gene>
<reference evidence="2 3" key="1">
    <citation type="submission" date="2020-06" db="EMBL/GenBank/DDBJ databases">
        <title>Description of novel acetic acid bacteria.</title>
        <authorList>
            <person name="Sombolestani A."/>
        </authorList>
    </citation>
    <scope>NUCLEOTIDE SEQUENCE [LARGE SCALE GENOMIC DNA]</scope>
    <source>
        <strain evidence="2 3">LMG 26838</strain>
    </source>
</reference>
<feature type="domain" description="Exonuclease VII large subunit C-terminal" evidence="1">
    <location>
        <begin position="2"/>
        <end position="62"/>
    </location>
</feature>
<dbReference type="EMBL" id="JABXXQ010000493">
    <property type="protein sequence ID" value="NVN31773.1"/>
    <property type="molecule type" value="Genomic_DNA"/>
</dbReference>
<accession>A0A850NQI6</accession>
<feature type="non-terminal residue" evidence="2">
    <location>
        <position position="1"/>
    </location>
</feature>
<dbReference type="Pfam" id="PF02601">
    <property type="entry name" value="Exonuc_VII_L"/>
    <property type="match status" value="1"/>
</dbReference>
<dbReference type="InterPro" id="IPR020579">
    <property type="entry name" value="Exonuc_VII_lsu_C"/>
</dbReference>
<organism evidence="2 3">
    <name type="scientific">Endobacter medicaginis</name>
    <dbReference type="NCBI Taxonomy" id="1181271"/>
    <lineage>
        <taxon>Bacteria</taxon>
        <taxon>Pseudomonadati</taxon>
        <taxon>Pseudomonadota</taxon>
        <taxon>Alphaproteobacteria</taxon>
        <taxon>Acetobacterales</taxon>
        <taxon>Acetobacteraceae</taxon>
        <taxon>Endobacter</taxon>
    </lineage>
</organism>
<name>A0A850NQI6_9PROT</name>
<comment type="caution">
    <text evidence="2">The sequence shown here is derived from an EMBL/GenBank/DDBJ whole genome shotgun (WGS) entry which is preliminary data.</text>
</comment>
<dbReference type="GO" id="GO:0008855">
    <property type="term" value="F:exodeoxyribonuclease VII activity"/>
    <property type="evidence" value="ECO:0007669"/>
    <property type="project" value="InterPro"/>
</dbReference>
<evidence type="ECO:0000259" key="1">
    <source>
        <dbReference type="Pfam" id="PF02601"/>
    </source>
</evidence>
<dbReference type="RefSeq" id="WP_305144480.1">
    <property type="nucleotide sequence ID" value="NZ_JABXXQ010000493.1"/>
</dbReference>
<evidence type="ECO:0000313" key="2">
    <source>
        <dbReference type="EMBL" id="NVN31773.1"/>
    </source>
</evidence>